<dbReference type="InterPro" id="IPR001380">
    <property type="entry name" value="Ribosomal_eL13"/>
</dbReference>
<evidence type="ECO:0000256" key="4">
    <source>
        <dbReference type="RuleBase" id="RU000572"/>
    </source>
</evidence>
<dbReference type="AlphaFoldDB" id="A0A7S2UYA0"/>
<comment type="similarity">
    <text evidence="1 4">Belongs to the eukaryotic ribosomal protein eL13 family.</text>
</comment>
<sequence>MVKHNNVVPNVHCHKKWQRRVKTWFDQPAKKKNRRLARKAKAAKLAPRPVSGLLRPVVHCSTQKYSSKTRLGRGFSLAELKEAGIPKKVARTIGIAVDHRRTNKSVEAMQANIARLAEFKARLVVFPRKSNQKPKNGDSAPEETSQATQLTGPILPIVKTDELETAAVTDEMKNFKAFTSLRLAKSDARVLGLRASRAAAKAKE</sequence>
<dbReference type="PANTHER" id="PTHR11722">
    <property type="entry name" value="60S RIBOSOMAL PROTEIN L13"/>
    <property type="match status" value="1"/>
</dbReference>
<organism evidence="6">
    <name type="scientific">Fibrocapsa japonica</name>
    <dbReference type="NCBI Taxonomy" id="94617"/>
    <lineage>
        <taxon>Eukaryota</taxon>
        <taxon>Sar</taxon>
        <taxon>Stramenopiles</taxon>
        <taxon>Ochrophyta</taxon>
        <taxon>Raphidophyceae</taxon>
        <taxon>Chattonellales</taxon>
        <taxon>Chattonellaceae</taxon>
        <taxon>Fibrocapsa</taxon>
    </lineage>
</organism>
<proteinExistence type="inferred from homology"/>
<name>A0A7S2UYA0_9STRA</name>
<reference evidence="6" key="1">
    <citation type="submission" date="2021-01" db="EMBL/GenBank/DDBJ databases">
        <authorList>
            <person name="Corre E."/>
            <person name="Pelletier E."/>
            <person name="Niang G."/>
            <person name="Scheremetjew M."/>
            <person name="Finn R."/>
            <person name="Kale V."/>
            <person name="Holt S."/>
            <person name="Cochrane G."/>
            <person name="Meng A."/>
            <person name="Brown T."/>
            <person name="Cohen L."/>
        </authorList>
    </citation>
    <scope>NUCLEOTIDE SEQUENCE</scope>
    <source>
        <strain evidence="6">CCMP1661</strain>
    </source>
</reference>
<dbReference type="PROSITE" id="PS01104">
    <property type="entry name" value="RIBOSOMAL_L13E"/>
    <property type="match status" value="1"/>
</dbReference>
<dbReference type="PANTHER" id="PTHR11722:SF0">
    <property type="entry name" value="LARGE RIBOSOMAL SUBUNIT PROTEIN EL13"/>
    <property type="match status" value="1"/>
</dbReference>
<dbReference type="InterPro" id="IPR018256">
    <property type="entry name" value="Ribosomal_eL13_CS"/>
</dbReference>
<protein>
    <recommendedName>
        <fullName evidence="4">60S ribosomal protein L13</fullName>
    </recommendedName>
</protein>
<keyword evidence="2 4" id="KW-0689">Ribosomal protein</keyword>
<keyword evidence="3 4" id="KW-0687">Ribonucleoprotein</keyword>
<dbReference type="GO" id="GO:0006412">
    <property type="term" value="P:translation"/>
    <property type="evidence" value="ECO:0007669"/>
    <property type="project" value="InterPro"/>
</dbReference>
<dbReference type="EMBL" id="HBHR01010865">
    <property type="protein sequence ID" value="CAD9862701.1"/>
    <property type="molecule type" value="Transcribed_RNA"/>
</dbReference>
<dbReference type="GO" id="GO:0003723">
    <property type="term" value="F:RNA binding"/>
    <property type="evidence" value="ECO:0007669"/>
    <property type="project" value="TreeGrafter"/>
</dbReference>
<evidence type="ECO:0000256" key="1">
    <source>
        <dbReference type="ARBA" id="ARBA00005640"/>
    </source>
</evidence>
<dbReference type="Gene3D" id="1.20.5.110">
    <property type="match status" value="1"/>
</dbReference>
<evidence type="ECO:0000313" key="6">
    <source>
        <dbReference type="EMBL" id="CAD9862701.1"/>
    </source>
</evidence>
<dbReference type="GO" id="GO:0022625">
    <property type="term" value="C:cytosolic large ribosomal subunit"/>
    <property type="evidence" value="ECO:0007669"/>
    <property type="project" value="TreeGrafter"/>
</dbReference>
<evidence type="ECO:0000256" key="5">
    <source>
        <dbReference type="SAM" id="MobiDB-lite"/>
    </source>
</evidence>
<dbReference type="HAMAP" id="MF_00499">
    <property type="entry name" value="Ribosomal_eL13"/>
    <property type="match status" value="1"/>
</dbReference>
<dbReference type="Pfam" id="PF01294">
    <property type="entry name" value="Ribosomal_L13e"/>
    <property type="match status" value="1"/>
</dbReference>
<accession>A0A7S2UYA0</accession>
<dbReference type="FunFam" id="1.20.5.110:FF:000003">
    <property type="entry name" value="60S ribosomal protein L13"/>
    <property type="match status" value="1"/>
</dbReference>
<evidence type="ECO:0000256" key="3">
    <source>
        <dbReference type="ARBA" id="ARBA00023274"/>
    </source>
</evidence>
<dbReference type="GO" id="GO:0003735">
    <property type="term" value="F:structural constituent of ribosome"/>
    <property type="evidence" value="ECO:0007669"/>
    <property type="project" value="InterPro"/>
</dbReference>
<feature type="region of interest" description="Disordered" evidence="5">
    <location>
        <begin position="128"/>
        <end position="149"/>
    </location>
</feature>
<evidence type="ECO:0000256" key="2">
    <source>
        <dbReference type="ARBA" id="ARBA00022980"/>
    </source>
</evidence>
<gene>
    <name evidence="6" type="ORF">FJAP1339_LOCUS5233</name>
</gene>